<evidence type="ECO:0000313" key="3">
    <source>
        <dbReference type="Proteomes" id="UP001304088"/>
    </source>
</evidence>
<accession>A0AA96VBB2</accession>
<organism evidence="2 3">
    <name type="scientific">Streptococcus suivaginalis</name>
    <dbReference type="NCBI Taxonomy" id="3028082"/>
    <lineage>
        <taxon>Bacteria</taxon>
        <taxon>Bacillati</taxon>
        <taxon>Bacillota</taxon>
        <taxon>Bacilli</taxon>
        <taxon>Lactobacillales</taxon>
        <taxon>Streptococcaceae</taxon>
        <taxon>Streptococcus</taxon>
    </lineage>
</organism>
<keyword evidence="3" id="KW-1185">Reference proteome</keyword>
<dbReference type="InterPro" id="IPR006938">
    <property type="entry name" value="DUF624"/>
</dbReference>
<dbReference type="RefSeq" id="WP_248027676.1">
    <property type="nucleotide sequence ID" value="NZ_CP118733.1"/>
</dbReference>
<dbReference type="KEGG" id="ssuv:PXH68_06650"/>
<keyword evidence="1" id="KW-0472">Membrane</keyword>
<gene>
    <name evidence="2" type="ORF">PXH68_06650</name>
</gene>
<protein>
    <submittedName>
        <fullName evidence="2">DUF624 domain-containing protein</fullName>
    </submittedName>
</protein>
<dbReference type="AlphaFoldDB" id="A0AA96VBB2"/>
<dbReference type="EMBL" id="CP118733">
    <property type="protein sequence ID" value="WNY46570.1"/>
    <property type="molecule type" value="Genomic_DNA"/>
</dbReference>
<feature type="transmembrane region" description="Helical" evidence="1">
    <location>
        <begin position="147"/>
        <end position="178"/>
    </location>
</feature>
<reference evidence="2 3" key="1">
    <citation type="submission" date="2023-02" db="EMBL/GenBank/DDBJ databases">
        <title>Streptococcus sp. Genome Sequencing and Assembly.</title>
        <authorList>
            <person name="Shore S.M."/>
            <person name="Nicholson T.L."/>
        </authorList>
    </citation>
    <scope>NUCLEOTIDE SEQUENCE [LARGE SCALE GENOMIC DNA]</scope>
    <source>
        <strain evidence="2 3">29896</strain>
    </source>
</reference>
<evidence type="ECO:0000313" key="2">
    <source>
        <dbReference type="EMBL" id="WNY46570.1"/>
    </source>
</evidence>
<keyword evidence="1" id="KW-0812">Transmembrane</keyword>
<feature type="transmembrane region" description="Helical" evidence="1">
    <location>
        <begin position="115"/>
        <end position="135"/>
    </location>
</feature>
<feature type="transmembrane region" description="Helical" evidence="1">
    <location>
        <begin position="83"/>
        <end position="103"/>
    </location>
</feature>
<feature type="transmembrane region" description="Helical" evidence="1">
    <location>
        <begin position="26"/>
        <end position="55"/>
    </location>
</feature>
<dbReference type="Pfam" id="PF04854">
    <property type="entry name" value="DUF624"/>
    <property type="match status" value="1"/>
</dbReference>
<evidence type="ECO:0000256" key="1">
    <source>
        <dbReference type="SAM" id="Phobius"/>
    </source>
</evidence>
<dbReference type="Proteomes" id="UP001304088">
    <property type="component" value="Chromosome"/>
</dbReference>
<sequence length="209" mass="23412">MHKQVQTAWKSLFDVEHPVWQLAEKVWTVLVLNLLFVLTALPIVTFGIAQFSLVASLNQLRLKGKIAAVQTFMSYAKTKWKQGLLLGGMDLALVFFSLGDFYLVRDMQAPVFEVFKVICVAVFVFSRLLFLYAYPLAVEMNRSLKEILVHAGLLVGVRLSLTLLVVLVQVVLVLLALWSGFSLLLVLSLLATIGYAGLLYLFLLALHKK</sequence>
<feature type="transmembrane region" description="Helical" evidence="1">
    <location>
        <begin position="184"/>
        <end position="206"/>
    </location>
</feature>
<keyword evidence="1" id="KW-1133">Transmembrane helix</keyword>
<name>A0AA96VBB2_9STRE</name>
<proteinExistence type="predicted"/>